<protein>
    <recommendedName>
        <fullName evidence="3">Bacterial transcriptional activator domain-containing protein</fullName>
    </recommendedName>
</protein>
<dbReference type="SMART" id="SM01043">
    <property type="entry name" value="BTAD"/>
    <property type="match status" value="1"/>
</dbReference>
<dbReference type="Gene3D" id="1.10.10.10">
    <property type="entry name" value="Winged helix-like DNA-binding domain superfamily/Winged helix DNA-binding domain"/>
    <property type="match status" value="1"/>
</dbReference>
<dbReference type="InterPro" id="IPR011990">
    <property type="entry name" value="TPR-like_helical_dom_sf"/>
</dbReference>
<organism evidence="4 5">
    <name type="scientific">Dactylosporangium siamense</name>
    <dbReference type="NCBI Taxonomy" id="685454"/>
    <lineage>
        <taxon>Bacteria</taxon>
        <taxon>Bacillati</taxon>
        <taxon>Actinomycetota</taxon>
        <taxon>Actinomycetes</taxon>
        <taxon>Micromonosporales</taxon>
        <taxon>Micromonosporaceae</taxon>
        <taxon>Dactylosporangium</taxon>
    </lineage>
</organism>
<dbReference type="PANTHER" id="PTHR35807">
    <property type="entry name" value="TRANSCRIPTIONAL REGULATOR REDD-RELATED"/>
    <property type="match status" value="1"/>
</dbReference>
<feature type="transmembrane region" description="Helical" evidence="2">
    <location>
        <begin position="12"/>
        <end position="33"/>
    </location>
</feature>
<reference evidence="4" key="1">
    <citation type="submission" date="2021-01" db="EMBL/GenBank/DDBJ databases">
        <title>Whole genome shotgun sequence of Dactylosporangium siamense NBRC 106093.</title>
        <authorList>
            <person name="Komaki H."/>
            <person name="Tamura T."/>
        </authorList>
    </citation>
    <scope>NUCLEOTIDE SEQUENCE</scope>
    <source>
        <strain evidence="4">NBRC 106093</strain>
    </source>
</reference>
<dbReference type="AlphaFoldDB" id="A0A919Q3C5"/>
<dbReference type="RefSeq" id="WP_203854722.1">
    <property type="nucleotide sequence ID" value="NZ_BAAAVW010000051.1"/>
</dbReference>
<feature type="region of interest" description="Disordered" evidence="1">
    <location>
        <begin position="194"/>
        <end position="218"/>
    </location>
</feature>
<proteinExistence type="predicted"/>
<dbReference type="Gene3D" id="1.25.40.10">
    <property type="entry name" value="Tetratricopeptide repeat domain"/>
    <property type="match status" value="1"/>
</dbReference>
<keyword evidence="5" id="KW-1185">Reference proteome</keyword>
<name>A0A919Q3C5_9ACTN</name>
<feature type="transmembrane region" description="Helical" evidence="2">
    <location>
        <begin position="53"/>
        <end position="80"/>
    </location>
</feature>
<comment type="caution">
    <text evidence="4">The sequence shown here is derived from an EMBL/GenBank/DDBJ whole genome shotgun (WGS) entry which is preliminary data.</text>
</comment>
<evidence type="ECO:0000259" key="3">
    <source>
        <dbReference type="SMART" id="SM01043"/>
    </source>
</evidence>
<gene>
    <name evidence="4" type="ORF">Dsi01nite_111610</name>
</gene>
<dbReference type="InterPro" id="IPR051677">
    <property type="entry name" value="AfsR-DnrI-RedD_regulator"/>
</dbReference>
<evidence type="ECO:0000313" key="5">
    <source>
        <dbReference type="Proteomes" id="UP000660611"/>
    </source>
</evidence>
<keyword evidence="2" id="KW-0812">Transmembrane</keyword>
<accession>A0A919Q3C5</accession>
<sequence>MKGGIWLVRQLARVVIGGVVFLAVLVGMPWLLLSLTRRVLADPPDATMLVNEPLSAATLVLFVLVGAWAFWGWLLVGAVLEAVDRMRHPGRRRLRPPAPLYASVSAVVGTVALLLDGFAHAAAGPHPAGNGTAGDVPAVASPRTGGVRALHAGTSAANLGIGVGGVDVGGAGWLPLPAAAAGAVSAWIWAQRRRQYQPQPPRDAHRDDPDLAPLLARPDTDGRVTIGVADGHWLDLAGLPAGGVHLAGPGGLSALRGLLITVLAAAAGSDSGPVVVITADDLRSLVGIDDIGVAALHVVESPDAIPGIGAALARGGRRVLVVRSRTGLPRGWLDEGDRAGLTVVSVDAEPSLPSWHVSADGTVVRPAVRLAVLNAAAAAVVLAGLRRIAPPLVPPPDEAPPITVIEDLPQPVAATSRRLRVTIFGPVRVESITAEGAGTVVPLRRTASLHLLLFLAVHRGGATNDDLATAIWPDQPVHIAARRLATSLWELRQALQHATGVDVVRRDVVLGGGTRHRIDPAHVEVDLWQFHDLLDAAGSAAARTERRALLRQAADLERGELAEGLTGEWLAPAREATVRHCIDALTYLAEAEADHGTALTLLHRAARLAPDNEAVQRAVLRRHASADDLDGVRRVYNALRDRCAARSDLPEPATVQLFEDLTDAAVTASTGAGAPERTPR</sequence>
<dbReference type="InterPro" id="IPR036388">
    <property type="entry name" value="WH-like_DNA-bd_sf"/>
</dbReference>
<feature type="domain" description="Bacterial transcriptional activator" evidence="3">
    <location>
        <begin position="525"/>
        <end position="662"/>
    </location>
</feature>
<feature type="transmembrane region" description="Helical" evidence="2">
    <location>
        <begin position="100"/>
        <end position="123"/>
    </location>
</feature>
<keyword evidence="2" id="KW-0472">Membrane</keyword>
<dbReference type="EMBL" id="BONQ01000212">
    <property type="protein sequence ID" value="GIG53120.1"/>
    <property type="molecule type" value="Genomic_DNA"/>
</dbReference>
<evidence type="ECO:0000313" key="4">
    <source>
        <dbReference type="EMBL" id="GIG53120.1"/>
    </source>
</evidence>
<evidence type="ECO:0000256" key="2">
    <source>
        <dbReference type="SAM" id="Phobius"/>
    </source>
</evidence>
<evidence type="ECO:0000256" key="1">
    <source>
        <dbReference type="SAM" id="MobiDB-lite"/>
    </source>
</evidence>
<keyword evidence="2" id="KW-1133">Transmembrane helix</keyword>
<dbReference type="InterPro" id="IPR005158">
    <property type="entry name" value="BTAD"/>
</dbReference>
<dbReference type="Proteomes" id="UP000660611">
    <property type="component" value="Unassembled WGS sequence"/>
</dbReference>